<dbReference type="GO" id="GO:0004721">
    <property type="term" value="F:phosphoprotein phosphatase activity"/>
    <property type="evidence" value="ECO:0007669"/>
    <property type="project" value="UniProtKB-KW"/>
</dbReference>
<dbReference type="PROSITE" id="PS50054">
    <property type="entry name" value="TYR_PHOSPHATASE_DUAL"/>
    <property type="match status" value="1"/>
</dbReference>
<reference evidence="5 6" key="1">
    <citation type="journal article" date="2018" name="PLoS ONE">
        <title>The draft genome of Kipferlia bialata reveals reductive genome evolution in fornicate parasites.</title>
        <authorList>
            <person name="Tanifuji G."/>
            <person name="Takabayashi S."/>
            <person name="Kume K."/>
            <person name="Takagi M."/>
            <person name="Nakayama T."/>
            <person name="Kamikawa R."/>
            <person name="Inagaki Y."/>
            <person name="Hashimoto T."/>
        </authorList>
    </citation>
    <scope>NUCLEOTIDE SEQUENCE [LARGE SCALE GENOMIC DNA]</scope>
    <source>
        <strain evidence="5">NY0173</strain>
    </source>
</reference>
<dbReference type="InterPro" id="IPR000387">
    <property type="entry name" value="Tyr_Pase_dom"/>
</dbReference>
<feature type="non-terminal residue" evidence="5">
    <location>
        <position position="1"/>
    </location>
</feature>
<feature type="non-terminal residue" evidence="5">
    <location>
        <position position="133"/>
    </location>
</feature>
<proteinExistence type="predicted"/>
<evidence type="ECO:0000259" key="3">
    <source>
        <dbReference type="PROSITE" id="PS50054"/>
    </source>
</evidence>
<dbReference type="EMBL" id="BDIP01008005">
    <property type="protein sequence ID" value="GIQ91598.1"/>
    <property type="molecule type" value="Genomic_DNA"/>
</dbReference>
<dbReference type="PANTHER" id="PTHR46381">
    <property type="entry name" value="MKPA PROTEIN"/>
    <property type="match status" value="1"/>
</dbReference>
<dbReference type="Gene3D" id="3.90.190.10">
    <property type="entry name" value="Protein tyrosine phosphatase superfamily"/>
    <property type="match status" value="1"/>
</dbReference>
<dbReference type="AlphaFoldDB" id="A0A9K3DCX3"/>
<dbReference type="PROSITE" id="PS00383">
    <property type="entry name" value="TYR_PHOSPHATASE_1"/>
    <property type="match status" value="1"/>
</dbReference>
<evidence type="ECO:0000313" key="5">
    <source>
        <dbReference type="EMBL" id="GIQ91598.1"/>
    </source>
</evidence>
<gene>
    <name evidence="5" type="ORF">KIPB_014935</name>
</gene>
<name>A0A9K3DCX3_9EUKA</name>
<feature type="domain" description="Tyrosine specific protein phosphatases" evidence="4">
    <location>
        <begin position="60"/>
        <end position="119"/>
    </location>
</feature>
<evidence type="ECO:0000256" key="1">
    <source>
        <dbReference type="ARBA" id="ARBA00022801"/>
    </source>
</evidence>
<dbReference type="SMART" id="SM00195">
    <property type="entry name" value="DSPc"/>
    <property type="match status" value="1"/>
</dbReference>
<evidence type="ECO:0000259" key="4">
    <source>
        <dbReference type="PROSITE" id="PS50056"/>
    </source>
</evidence>
<keyword evidence="2" id="KW-0904">Protein phosphatase</keyword>
<organism evidence="5 6">
    <name type="scientific">Kipferlia bialata</name>
    <dbReference type="NCBI Taxonomy" id="797122"/>
    <lineage>
        <taxon>Eukaryota</taxon>
        <taxon>Metamonada</taxon>
        <taxon>Carpediemonas-like organisms</taxon>
        <taxon>Kipferlia</taxon>
    </lineage>
</organism>
<dbReference type="InterPro" id="IPR029021">
    <property type="entry name" value="Prot-tyrosine_phosphatase-like"/>
</dbReference>
<evidence type="ECO:0000256" key="2">
    <source>
        <dbReference type="ARBA" id="ARBA00022912"/>
    </source>
</evidence>
<dbReference type="InterPro" id="IPR020422">
    <property type="entry name" value="TYR_PHOSPHATASE_DUAL_dom"/>
</dbReference>
<dbReference type="PROSITE" id="PS50056">
    <property type="entry name" value="TYR_PHOSPHATASE_2"/>
    <property type="match status" value="1"/>
</dbReference>
<dbReference type="InterPro" id="IPR016130">
    <property type="entry name" value="Tyr_Pase_AS"/>
</dbReference>
<dbReference type="Pfam" id="PF00782">
    <property type="entry name" value="DSPc"/>
    <property type="match status" value="1"/>
</dbReference>
<dbReference type="InterPro" id="IPR000340">
    <property type="entry name" value="Dual-sp_phosphatase_cat-dom"/>
</dbReference>
<evidence type="ECO:0000313" key="6">
    <source>
        <dbReference type="Proteomes" id="UP000265618"/>
    </source>
</evidence>
<sequence length="133" mass="15006">RVTPFLYVGAKEVASDRKVLLDAKITHVVNAALDVVPCCFPENFTYMSYRLTDGTNADIDSILYPVIDFIETCRQEGGRCLVHCVQGASRSTGLVIGYLMWMQNWAYQEAFRHVRLIRPIASPNAGFVFQLIM</sequence>
<keyword evidence="6" id="KW-1185">Reference proteome</keyword>
<feature type="domain" description="Tyrosine-protein phosphatase" evidence="3">
    <location>
        <begin position="1"/>
        <end position="133"/>
    </location>
</feature>
<dbReference type="SUPFAM" id="SSF52799">
    <property type="entry name" value="(Phosphotyrosine protein) phosphatases II"/>
    <property type="match status" value="1"/>
</dbReference>
<accession>A0A9K3DCX3</accession>
<dbReference type="Proteomes" id="UP000265618">
    <property type="component" value="Unassembled WGS sequence"/>
</dbReference>
<dbReference type="CDD" id="cd14498">
    <property type="entry name" value="DSP"/>
    <property type="match status" value="1"/>
</dbReference>
<comment type="caution">
    <text evidence="5">The sequence shown here is derived from an EMBL/GenBank/DDBJ whole genome shotgun (WGS) entry which is preliminary data.</text>
</comment>
<dbReference type="PANTHER" id="PTHR46381:SF2">
    <property type="entry name" value="MAP KINASE PHOSPHATASE"/>
    <property type="match status" value="1"/>
</dbReference>
<dbReference type="OrthoDB" id="165342at2759"/>
<keyword evidence="1" id="KW-0378">Hydrolase</keyword>
<protein>
    <submittedName>
        <fullName evidence="5">Dual specificity phosphatase</fullName>
    </submittedName>
</protein>